<organism evidence="1 2">
    <name type="scientific">Saccharicrinis fermentans DSM 9555 = JCM 21142</name>
    <dbReference type="NCBI Taxonomy" id="869213"/>
    <lineage>
        <taxon>Bacteria</taxon>
        <taxon>Pseudomonadati</taxon>
        <taxon>Bacteroidota</taxon>
        <taxon>Bacteroidia</taxon>
        <taxon>Marinilabiliales</taxon>
        <taxon>Marinilabiliaceae</taxon>
        <taxon>Saccharicrinis</taxon>
    </lineage>
</organism>
<dbReference type="AlphaFoldDB" id="W7YBZ8"/>
<dbReference type="OrthoDB" id="1060105at2"/>
<comment type="caution">
    <text evidence="1">The sequence shown here is derived from an EMBL/GenBank/DDBJ whole genome shotgun (WGS) entry which is preliminary data.</text>
</comment>
<dbReference type="STRING" id="869213.GCA_000517085_00405"/>
<evidence type="ECO:0000313" key="2">
    <source>
        <dbReference type="Proteomes" id="UP000019402"/>
    </source>
</evidence>
<gene>
    <name evidence="1" type="ORF">JCM21142_1641</name>
</gene>
<dbReference type="SUPFAM" id="SSF53098">
    <property type="entry name" value="Ribonuclease H-like"/>
    <property type="match status" value="1"/>
</dbReference>
<keyword evidence="2" id="KW-1185">Reference proteome</keyword>
<dbReference type="eggNOG" id="COG5421">
    <property type="taxonomic scope" value="Bacteria"/>
</dbReference>
<proteinExistence type="predicted"/>
<protein>
    <submittedName>
        <fullName evidence="1">Transposase</fullName>
    </submittedName>
</protein>
<dbReference type="Proteomes" id="UP000019402">
    <property type="component" value="Unassembled WGS sequence"/>
</dbReference>
<evidence type="ECO:0000313" key="1">
    <source>
        <dbReference type="EMBL" id="GAF02016.1"/>
    </source>
</evidence>
<dbReference type="RefSeq" id="WP_044212134.1">
    <property type="nucleotide sequence ID" value="NZ_BAMD01000004.1"/>
</dbReference>
<reference evidence="1 2" key="1">
    <citation type="journal article" date="2014" name="Genome Announc.">
        <title>Draft Genome Sequence of Cytophaga fermentans JCM 21142T, a Facultative Anaerobe Isolated from Marine Mud.</title>
        <authorList>
            <person name="Starns D."/>
            <person name="Oshima K."/>
            <person name="Suda W."/>
            <person name="Iino T."/>
            <person name="Yuki M."/>
            <person name="Inoue J."/>
            <person name="Kitamura K."/>
            <person name="Iida T."/>
            <person name="Darby A."/>
            <person name="Hattori M."/>
            <person name="Ohkuma M."/>
        </authorList>
    </citation>
    <scope>NUCLEOTIDE SEQUENCE [LARGE SCALE GENOMIC DNA]</scope>
    <source>
        <strain evidence="1 2">JCM 21142</strain>
    </source>
</reference>
<sequence length="154" mass="18171">MRTSLENYDEDVLWSFYNTTREIEASFRVLKTDLDLRLVYHKTDSSTMAHLHLGLLAYWVVNTIRYQLKSKGINHGWKEFVRIMNTQKAVTATAQNVENQTISIRRCYEPNEKVKQLYDALKYKYPPFTRKKSVVHKMKIKKSQVATKQESPPI</sequence>
<name>W7YBZ8_9BACT</name>
<dbReference type="InterPro" id="IPR012337">
    <property type="entry name" value="RNaseH-like_sf"/>
</dbReference>
<accession>W7YBZ8</accession>
<dbReference type="EMBL" id="BAMD01000004">
    <property type="protein sequence ID" value="GAF02016.1"/>
    <property type="molecule type" value="Genomic_DNA"/>
</dbReference>